<dbReference type="HOGENOM" id="CLU_1179932_0_0_1"/>
<gene>
    <name evidence="1" type="ORF">BDDG_03003</name>
</gene>
<sequence length="276" mass="31450">MLSLPRHRILKRARGSQRLVRQNCDTEQYIYVALALDITLGLLSSRTARAAMTRITRAFDENLPSHLQQFLGISDAGIANSIDRFVDIMYMQTPLIIIDGNMTDPANPACHHRDVWSGTFNPLKHEILLNKQLVEDMVNASESRQVLRRFQFQFVNLFFHEIGGHLLFTYLYHGLPSTPRQVTPPNWREQDQEEDIGESGRTLETVVFGGTVEFFDIPEISTPWVVDNHNNARRVASQAVDNAILHQSEANLSIQPLKPLSPVFFTKSTSKKHRFG</sequence>
<dbReference type="OrthoDB" id="5290015at2759"/>
<accession>F2T9Z9</accession>
<reference evidence="1" key="1">
    <citation type="submission" date="2010-03" db="EMBL/GenBank/DDBJ databases">
        <title>Annotation of Blastomyces dermatitidis strain ATCC 18188.</title>
        <authorList>
            <consortium name="The Broad Institute Genome Sequencing Platform"/>
            <consortium name="Broad Institute Genome Sequencing Center for Infectious Disease."/>
            <person name="Cuomo C."/>
            <person name="Klein B."/>
            <person name="Sullivan T."/>
            <person name="Heitman J."/>
            <person name="Young S."/>
            <person name="Zeng Q."/>
            <person name="Gargeya S."/>
            <person name="Alvarado L."/>
            <person name="Berlin A.M."/>
            <person name="Chapman S.B."/>
            <person name="Chen Z."/>
            <person name="Freedman E."/>
            <person name="Gellesch M."/>
            <person name="Goldberg J."/>
            <person name="Griggs A."/>
            <person name="Gujja S."/>
            <person name="Heilman E."/>
            <person name="Heiman D."/>
            <person name="Howarth C."/>
            <person name="Mehta T."/>
            <person name="Neiman D."/>
            <person name="Pearson M."/>
            <person name="Roberts A."/>
            <person name="Saif S."/>
            <person name="Shea T."/>
            <person name="Shenoy N."/>
            <person name="Sisk P."/>
            <person name="Stolte C."/>
            <person name="Sykes S."/>
            <person name="White J."/>
            <person name="Yandava C."/>
            <person name="Haas B."/>
            <person name="Nusbaum C."/>
            <person name="Birren B."/>
        </authorList>
    </citation>
    <scope>NUCLEOTIDE SEQUENCE [LARGE SCALE GENOMIC DNA]</scope>
    <source>
        <strain evidence="1">ATCC 18188</strain>
    </source>
</reference>
<dbReference type="EMBL" id="GG749417">
    <property type="protein sequence ID" value="EGE80062.2"/>
    <property type="molecule type" value="Genomic_DNA"/>
</dbReference>
<dbReference type="Proteomes" id="UP000007802">
    <property type="component" value="Unassembled WGS sequence"/>
</dbReference>
<name>F2T9Z9_AJEDA</name>
<protein>
    <submittedName>
        <fullName evidence="1">Uncharacterized protein</fullName>
    </submittedName>
</protein>
<evidence type="ECO:0000313" key="1">
    <source>
        <dbReference type="EMBL" id="EGE80062.2"/>
    </source>
</evidence>
<dbReference type="AlphaFoldDB" id="F2T9Z9"/>
<proteinExistence type="predicted"/>
<organism evidence="1">
    <name type="scientific">Ajellomyces dermatitidis (strain ATCC 18188 / CBS 674.68)</name>
    <name type="common">Blastomyces dermatitidis</name>
    <dbReference type="NCBI Taxonomy" id="653446"/>
    <lineage>
        <taxon>Eukaryota</taxon>
        <taxon>Fungi</taxon>
        <taxon>Dikarya</taxon>
        <taxon>Ascomycota</taxon>
        <taxon>Pezizomycotina</taxon>
        <taxon>Eurotiomycetes</taxon>
        <taxon>Eurotiomycetidae</taxon>
        <taxon>Onygenales</taxon>
        <taxon>Ajellomycetaceae</taxon>
        <taxon>Blastomyces</taxon>
    </lineage>
</organism>